<sequence>MEGSAISSGEFVIKYASYHARNVWDKSSDTSWASNGRCSPGECWLGFHFKERPRPVRCVRVEHPHGSEYHASVVKVEWLGQSGWEEDPSVFVQLLPLPREEL</sequence>
<reference evidence="1" key="1">
    <citation type="submission" date="2023-10" db="EMBL/GenBank/DDBJ databases">
        <authorList>
            <person name="Chen Y."/>
            <person name="Shah S."/>
            <person name="Dougan E. K."/>
            <person name="Thang M."/>
            <person name="Chan C."/>
        </authorList>
    </citation>
    <scope>NUCLEOTIDE SEQUENCE [LARGE SCALE GENOMIC DNA]</scope>
</reference>
<dbReference type="Proteomes" id="UP001189429">
    <property type="component" value="Unassembled WGS sequence"/>
</dbReference>
<keyword evidence="2" id="KW-1185">Reference proteome</keyword>
<name>A0ABN9W4L9_9DINO</name>
<proteinExistence type="predicted"/>
<evidence type="ECO:0000313" key="1">
    <source>
        <dbReference type="EMBL" id="CAK0881026.1"/>
    </source>
</evidence>
<dbReference type="EMBL" id="CAUYUJ010018141">
    <property type="protein sequence ID" value="CAK0881026.1"/>
    <property type="molecule type" value="Genomic_DNA"/>
</dbReference>
<comment type="caution">
    <text evidence="1">The sequence shown here is derived from an EMBL/GenBank/DDBJ whole genome shotgun (WGS) entry which is preliminary data.</text>
</comment>
<gene>
    <name evidence="1" type="ORF">PCOR1329_LOCUS63990</name>
</gene>
<accession>A0ABN9W4L9</accession>
<protein>
    <submittedName>
        <fullName evidence="1">Uncharacterized protein</fullName>
    </submittedName>
</protein>
<organism evidence="1 2">
    <name type="scientific">Prorocentrum cordatum</name>
    <dbReference type="NCBI Taxonomy" id="2364126"/>
    <lineage>
        <taxon>Eukaryota</taxon>
        <taxon>Sar</taxon>
        <taxon>Alveolata</taxon>
        <taxon>Dinophyceae</taxon>
        <taxon>Prorocentrales</taxon>
        <taxon>Prorocentraceae</taxon>
        <taxon>Prorocentrum</taxon>
    </lineage>
</organism>
<evidence type="ECO:0000313" key="2">
    <source>
        <dbReference type="Proteomes" id="UP001189429"/>
    </source>
</evidence>